<evidence type="ECO:0000313" key="12">
    <source>
        <dbReference type="Proteomes" id="UP000032076"/>
    </source>
</evidence>
<dbReference type="AlphaFoldDB" id="A0ABD4AA81"/>
<feature type="binding site" evidence="8">
    <location>
        <position position="432"/>
    </location>
    <ligand>
        <name>substrate</name>
    </ligand>
</feature>
<evidence type="ECO:0000256" key="2">
    <source>
        <dbReference type="ARBA" id="ARBA00006202"/>
    </source>
</evidence>
<comment type="catalytic activity">
    <reaction evidence="1 6">
        <text>Hydrolysis of terminal, non-reducing alpha-D-galactose residues in alpha-D-galactosides, including galactose oligosaccharides, galactomannans and galactolipids.</text>
        <dbReference type="EC" id="3.2.1.22"/>
    </reaction>
</comment>
<comment type="similarity">
    <text evidence="2">Belongs to the glycosyl hydrolase 36 family.</text>
</comment>
<dbReference type="PRINTS" id="PR00743">
    <property type="entry name" value="GLHYDRLASE36"/>
</dbReference>
<feature type="active site" description="Nucleophile" evidence="7">
    <location>
        <position position="467"/>
    </location>
</feature>
<evidence type="ECO:0000256" key="8">
    <source>
        <dbReference type="PIRSR" id="PIRSR005536-2"/>
    </source>
</evidence>
<dbReference type="InterPro" id="IPR050985">
    <property type="entry name" value="Alpha-glycosidase_related"/>
</dbReference>
<evidence type="ECO:0000256" key="5">
    <source>
        <dbReference type="ARBA" id="ARBA00023295"/>
    </source>
</evidence>
<sequence length="720" mass="82774">MPIYYDEKHSLFHLQSSNVSYIFQIINGYPVHAYWGEKLNHGTHLINLLEQEKGDFLDKLPQEYPQYGSGDHRQPAYQIQLQSDGSRVSELVYKNHKIIKGKPELNGLPAVYIESEDEAETLQLHLIDSYSKLEVVLNYSVFKNFNAITRSVLFINNGGEKLKLLRTLSSSVDFRGDDFETLYLSGAWTREAHLQRRPVSPGTISIESRRGASSHQLNPFFALLRPNTDEKQGDIYGFSFIYSGNFLASAEVDQFNNTRVSIGLNPFDFTWNLSPGEEFQTPEAVMVYSSEGIGGMSRTYHKLYRTRLARGIYRDKERPILVNNWEATYFNFTEDKIEEIAKVGAELGIELFVLDDGWFGKRDDDTTSLGDWFEDKRKLPNGLEGLSKRITELGLKFGLWVEPEMISPDSELYRKHPDWCLHVKGRRRTLARTQLILDLTRKEVRDYVVNVLSDIFARVPIAYIKWDMNRFMTEIGSIGWSNEHQMEIAHRYILGLYEILEHVTTKFPHILFESCSSGGGRFDPGMLYYMPQTWTSDDTDAIERLKIQYGTSIVYPISSIGAHVSAIPNHQVGRNTPITTRGHVAMSGNFGYELDLTKLTNDEKKIVKDQVKIYKEIRSLVQQGDLYRLLSPFEGNETSWMFVSEDKKEAIAFYFRVLAEPHAPYKRLLLQGLNPNIKYQVDGFTDTFYGDYLMLAGIPISPENHDYSSLMIRIQAVDKE</sequence>
<dbReference type="PIRSF" id="PIRSF005536">
    <property type="entry name" value="Agal"/>
    <property type="match status" value="1"/>
</dbReference>
<dbReference type="InterPro" id="IPR000111">
    <property type="entry name" value="Glyco_hydro_27/36_CS"/>
</dbReference>
<dbReference type="GO" id="GO:0016052">
    <property type="term" value="P:carbohydrate catabolic process"/>
    <property type="evidence" value="ECO:0007669"/>
    <property type="project" value="UniProtKB-ARBA"/>
</dbReference>
<dbReference type="Gene3D" id="2.70.98.60">
    <property type="entry name" value="alpha-galactosidase from lactobacil brevis"/>
    <property type="match status" value="1"/>
</dbReference>
<keyword evidence="5 6" id="KW-0326">Glycosidase</keyword>
<feature type="binding site" evidence="8">
    <location>
        <begin position="465"/>
        <end position="469"/>
    </location>
    <ligand>
        <name>substrate</name>
    </ligand>
</feature>
<dbReference type="SUPFAM" id="SSF51445">
    <property type="entry name" value="(Trans)glycosidases"/>
    <property type="match status" value="1"/>
</dbReference>
<feature type="binding site" evidence="8">
    <location>
        <position position="188"/>
    </location>
    <ligand>
        <name>substrate</name>
    </ligand>
</feature>
<dbReference type="CDD" id="cd14791">
    <property type="entry name" value="GH36"/>
    <property type="match status" value="1"/>
</dbReference>
<dbReference type="Gene3D" id="3.20.20.70">
    <property type="entry name" value="Aldolase class I"/>
    <property type="match status" value="1"/>
</dbReference>
<reference evidence="11 12" key="1">
    <citation type="submission" date="2015-01" db="EMBL/GenBank/DDBJ databases">
        <title>Draft Genome Sequences of Four Bacillus thermoamylovorans Strains, Isolated From Food Products.</title>
        <authorList>
            <person name="Krawcyk A.O."/>
            <person name="Berendsen E.M."/>
            <person name="Eijlander R.T."/>
            <person name="de Jong A."/>
            <person name="Wells-Bennik M."/>
            <person name="Kuipers O.P."/>
        </authorList>
    </citation>
    <scope>NUCLEOTIDE SEQUENCE [LARGE SCALE GENOMIC DNA]</scope>
    <source>
        <strain evidence="11 12">B4167</strain>
    </source>
</reference>
<feature type="binding site" evidence="8">
    <location>
        <begin position="355"/>
        <end position="356"/>
    </location>
    <ligand>
        <name>substrate</name>
    </ligand>
</feature>
<dbReference type="Pfam" id="PF16875">
    <property type="entry name" value="Glyco_hydro_36N"/>
    <property type="match status" value="1"/>
</dbReference>
<dbReference type="InterPro" id="IPR038417">
    <property type="entry name" value="Alpga-gal_N_sf"/>
</dbReference>
<evidence type="ECO:0000259" key="10">
    <source>
        <dbReference type="Pfam" id="PF16875"/>
    </source>
</evidence>
<dbReference type="GO" id="GO:0004557">
    <property type="term" value="F:alpha-galactosidase activity"/>
    <property type="evidence" value="ECO:0007669"/>
    <property type="project" value="UniProtKB-UniRule"/>
</dbReference>
<dbReference type="PANTHER" id="PTHR43053:SF3">
    <property type="entry name" value="ALPHA-GALACTOSIDASE C-RELATED"/>
    <property type="match status" value="1"/>
</dbReference>
<feature type="domain" description="Glycosyl hydrolase family 36 N-terminal" evidence="10">
    <location>
        <begin position="28"/>
        <end position="273"/>
    </location>
</feature>
<dbReference type="InterPro" id="IPR031704">
    <property type="entry name" value="Glyco_hydro_36_N"/>
</dbReference>
<dbReference type="Proteomes" id="UP000032076">
    <property type="component" value="Unassembled WGS sequence"/>
</dbReference>
<accession>A0ABD4AA81</accession>
<dbReference type="EC" id="3.2.1.22" evidence="3 6"/>
<feature type="binding site" evidence="8">
    <location>
        <position position="515"/>
    </location>
    <ligand>
        <name>substrate</name>
    </ligand>
</feature>
<dbReference type="InterPro" id="IPR017853">
    <property type="entry name" value="GH"/>
</dbReference>
<dbReference type="InterPro" id="IPR031705">
    <property type="entry name" value="Glyco_hydro_36_C"/>
</dbReference>
<dbReference type="PROSITE" id="PS00512">
    <property type="entry name" value="ALPHA_GALACTOSIDASE"/>
    <property type="match status" value="1"/>
</dbReference>
<dbReference type="PANTHER" id="PTHR43053">
    <property type="entry name" value="GLYCOSIDASE FAMILY 31"/>
    <property type="match status" value="1"/>
</dbReference>
<evidence type="ECO:0000313" key="11">
    <source>
        <dbReference type="EMBL" id="KIO74027.1"/>
    </source>
</evidence>
<evidence type="ECO:0000259" key="9">
    <source>
        <dbReference type="Pfam" id="PF16874"/>
    </source>
</evidence>
<feature type="domain" description="Glycosyl hydrolase family 36 C-terminal" evidence="9">
    <location>
        <begin position="637"/>
        <end position="713"/>
    </location>
</feature>
<dbReference type="InterPro" id="IPR013780">
    <property type="entry name" value="Glyco_hydro_b"/>
</dbReference>
<dbReference type="RefSeq" id="WP_041901993.1">
    <property type="nucleotide sequence ID" value="NZ_JXLT01000021.1"/>
</dbReference>
<protein>
    <recommendedName>
        <fullName evidence="3 6">Alpha-galactosidase</fullName>
        <ecNumber evidence="3 6">3.2.1.22</ecNumber>
    </recommendedName>
</protein>
<dbReference type="Pfam" id="PF16874">
    <property type="entry name" value="Glyco_hydro_36C"/>
    <property type="match status" value="1"/>
</dbReference>
<keyword evidence="4 6" id="KW-0378">Hydrolase</keyword>
<dbReference type="Gene3D" id="2.60.40.1180">
    <property type="entry name" value="Golgi alpha-mannosidase II"/>
    <property type="match status" value="1"/>
</dbReference>
<proteinExistence type="inferred from homology"/>
<evidence type="ECO:0000256" key="1">
    <source>
        <dbReference type="ARBA" id="ARBA00001255"/>
    </source>
</evidence>
<dbReference type="InterPro" id="IPR002252">
    <property type="entry name" value="Glyco_hydro_36"/>
</dbReference>
<feature type="active site" description="Proton donor" evidence="7">
    <location>
        <position position="537"/>
    </location>
</feature>
<dbReference type="InterPro" id="IPR013785">
    <property type="entry name" value="Aldolase_TIM"/>
</dbReference>
<dbReference type="Pfam" id="PF02065">
    <property type="entry name" value="Melibiase"/>
    <property type="match status" value="1"/>
</dbReference>
<name>A0ABD4AA81_9BACI</name>
<organism evidence="11 12">
    <name type="scientific">Caldibacillus thermoamylovorans</name>
    <dbReference type="NCBI Taxonomy" id="35841"/>
    <lineage>
        <taxon>Bacteria</taxon>
        <taxon>Bacillati</taxon>
        <taxon>Bacillota</taxon>
        <taxon>Bacilli</taxon>
        <taxon>Bacillales</taxon>
        <taxon>Bacillaceae</taxon>
        <taxon>Caldibacillus</taxon>
    </lineage>
</organism>
<feature type="binding site" evidence="8">
    <location>
        <position position="537"/>
    </location>
    <ligand>
        <name>substrate</name>
    </ligand>
</feature>
<dbReference type="FunFam" id="3.20.20.70:FF:000118">
    <property type="entry name" value="Alpha-galactosidase"/>
    <property type="match status" value="1"/>
</dbReference>
<evidence type="ECO:0000256" key="3">
    <source>
        <dbReference type="ARBA" id="ARBA00012755"/>
    </source>
</evidence>
<evidence type="ECO:0000256" key="7">
    <source>
        <dbReference type="PIRSR" id="PIRSR005536-1"/>
    </source>
</evidence>
<evidence type="ECO:0000256" key="6">
    <source>
        <dbReference type="PIRNR" id="PIRNR005536"/>
    </source>
</evidence>
<evidence type="ECO:0000256" key="4">
    <source>
        <dbReference type="ARBA" id="ARBA00022801"/>
    </source>
</evidence>
<gene>
    <name evidence="11" type="ORF">B4167_1616</name>
</gene>
<dbReference type="EMBL" id="JXLU01000015">
    <property type="protein sequence ID" value="KIO74027.1"/>
    <property type="molecule type" value="Genomic_DNA"/>
</dbReference>
<comment type="caution">
    <text evidence="11">The sequence shown here is derived from an EMBL/GenBank/DDBJ whole genome shotgun (WGS) entry which is preliminary data.</text>
</comment>